<dbReference type="Gene3D" id="2.30.40.10">
    <property type="entry name" value="Urease, subunit C, domain 1"/>
    <property type="match status" value="1"/>
</dbReference>
<comment type="pathway">
    <text evidence="6">Pyrimidine metabolism; UMP biosynthesis via de novo pathway; (S)-dihydroorotate from bicarbonate: step 3/3.</text>
</comment>
<dbReference type="GO" id="GO:0004151">
    <property type="term" value="F:dihydroorotase activity"/>
    <property type="evidence" value="ECO:0007669"/>
    <property type="project" value="UniProtKB-UniRule"/>
</dbReference>
<dbReference type="Pfam" id="PF12890">
    <property type="entry name" value="DHOase"/>
    <property type="match status" value="1"/>
</dbReference>
<dbReference type="GO" id="GO:0008270">
    <property type="term" value="F:zinc ion binding"/>
    <property type="evidence" value="ECO:0007669"/>
    <property type="project" value="UniProtKB-UniRule"/>
</dbReference>
<dbReference type="Gene3D" id="3.20.20.140">
    <property type="entry name" value="Metal-dependent hydrolases"/>
    <property type="match status" value="1"/>
</dbReference>
<feature type="binding site" evidence="6">
    <location>
        <begin position="324"/>
        <end position="325"/>
    </location>
    <ligand>
        <name>substrate</name>
    </ligand>
</feature>
<feature type="active site" evidence="6">
    <location>
        <position position="306"/>
    </location>
</feature>
<dbReference type="PANTHER" id="PTHR43668:SF2">
    <property type="entry name" value="ALLANTOINASE"/>
    <property type="match status" value="1"/>
</dbReference>
<comment type="caution">
    <text evidence="8">The sequence shown here is derived from an EMBL/GenBank/DDBJ whole genome shotgun (WGS) entry which is preliminary data.</text>
</comment>
<evidence type="ECO:0000313" key="9">
    <source>
        <dbReference type="Proteomes" id="UP000267368"/>
    </source>
</evidence>
<dbReference type="SUPFAM" id="SSF51556">
    <property type="entry name" value="Metallo-dependent hydrolases"/>
    <property type="match status" value="1"/>
</dbReference>
<comment type="catalytic activity">
    <reaction evidence="6">
        <text>(S)-dihydroorotate + H2O = N-carbamoyl-L-aspartate + H(+)</text>
        <dbReference type="Rhea" id="RHEA:24296"/>
        <dbReference type="ChEBI" id="CHEBI:15377"/>
        <dbReference type="ChEBI" id="CHEBI:15378"/>
        <dbReference type="ChEBI" id="CHEBI:30864"/>
        <dbReference type="ChEBI" id="CHEBI:32814"/>
        <dbReference type="EC" id="3.5.2.3"/>
    </reaction>
</comment>
<keyword evidence="3 6" id="KW-0479">Metal-binding</keyword>
<dbReference type="InterPro" id="IPR011059">
    <property type="entry name" value="Metal-dep_hydrolase_composite"/>
</dbReference>
<comment type="similarity">
    <text evidence="2 6">Belongs to the metallo-dependent hydrolases superfamily. DHOase family. Class I DHOase subfamily.</text>
</comment>
<dbReference type="EC" id="3.5.2.3" evidence="6"/>
<feature type="binding site" evidence="6">
    <location>
        <position position="152"/>
    </location>
    <ligand>
        <name>Zn(2+)</name>
        <dbReference type="ChEBI" id="CHEBI:29105"/>
        <label>2</label>
    </ligand>
</feature>
<dbReference type="EMBL" id="QICB01000001">
    <property type="protein sequence ID" value="RNL21350.1"/>
    <property type="molecule type" value="Genomic_DNA"/>
</dbReference>
<feature type="binding site" evidence="6">
    <location>
        <position position="310"/>
    </location>
    <ligand>
        <name>substrate</name>
    </ligand>
</feature>
<comment type="cofactor">
    <cofactor evidence="6">
        <name>Zn(2+)</name>
        <dbReference type="ChEBI" id="CHEBI:29105"/>
    </cofactor>
    <text evidence="6">Binds 2 Zn(2+) ions per subunit.</text>
</comment>
<dbReference type="SUPFAM" id="SSF51338">
    <property type="entry name" value="Composite domain of metallo-dependent hydrolases"/>
    <property type="match status" value="1"/>
</dbReference>
<proteinExistence type="inferred from homology"/>
<evidence type="ECO:0000259" key="7">
    <source>
        <dbReference type="Pfam" id="PF12890"/>
    </source>
</evidence>
<evidence type="ECO:0000256" key="5">
    <source>
        <dbReference type="ARBA" id="ARBA00022975"/>
    </source>
</evidence>
<dbReference type="UniPathway" id="UPA00070">
    <property type="reaction ID" value="UER00117"/>
</dbReference>
<dbReference type="InterPro" id="IPR002195">
    <property type="entry name" value="Dihydroorotase_CS"/>
</dbReference>
<organism evidence="8 9">
    <name type="scientific">Slackia faecicanis</name>
    <dbReference type="NCBI Taxonomy" id="255723"/>
    <lineage>
        <taxon>Bacteria</taxon>
        <taxon>Bacillati</taxon>
        <taxon>Actinomycetota</taxon>
        <taxon>Coriobacteriia</taxon>
        <taxon>Eggerthellales</taxon>
        <taxon>Eggerthellaceae</taxon>
        <taxon>Slackia</taxon>
    </lineage>
</organism>
<evidence type="ECO:0000256" key="1">
    <source>
        <dbReference type="ARBA" id="ARBA00002368"/>
    </source>
</evidence>
<evidence type="ECO:0000256" key="4">
    <source>
        <dbReference type="ARBA" id="ARBA00022801"/>
    </source>
</evidence>
<dbReference type="OrthoDB" id="9803027at2"/>
<dbReference type="NCBIfam" id="TIGR00857">
    <property type="entry name" value="pyrC_multi"/>
    <property type="match status" value="1"/>
</dbReference>
<keyword evidence="5 6" id="KW-0665">Pyrimidine biosynthesis</keyword>
<dbReference type="PROSITE" id="PS00483">
    <property type="entry name" value="DIHYDROOROTASE_2"/>
    <property type="match status" value="1"/>
</dbReference>
<keyword evidence="4 6" id="KW-0378">Hydrolase</keyword>
<protein>
    <recommendedName>
        <fullName evidence="6">Dihydroorotase</fullName>
        <shortName evidence="6">DHOase</shortName>
        <ecNumber evidence="6">3.5.2.3</ecNumber>
    </recommendedName>
</protein>
<feature type="binding site" evidence="6">
    <location>
        <begin position="62"/>
        <end position="64"/>
    </location>
    <ligand>
        <name>substrate</name>
    </ligand>
</feature>
<evidence type="ECO:0000256" key="2">
    <source>
        <dbReference type="ARBA" id="ARBA00010286"/>
    </source>
</evidence>
<dbReference type="CDD" id="cd01317">
    <property type="entry name" value="DHOase_IIa"/>
    <property type="match status" value="1"/>
</dbReference>
<dbReference type="HAMAP" id="MF_00220_B">
    <property type="entry name" value="PyrC_classI_B"/>
    <property type="match status" value="1"/>
</dbReference>
<accession>A0A3N0AHP5</accession>
<dbReference type="AlphaFoldDB" id="A0A3N0AHP5"/>
<feature type="binding site" evidence="6">
    <location>
        <position position="60"/>
    </location>
    <ligand>
        <name>Zn(2+)</name>
        <dbReference type="ChEBI" id="CHEBI:29105"/>
        <label>1</label>
    </ligand>
</feature>
<dbReference type="PROSITE" id="PS00482">
    <property type="entry name" value="DIHYDROOROTASE_1"/>
    <property type="match status" value="1"/>
</dbReference>
<dbReference type="GO" id="GO:0006145">
    <property type="term" value="P:purine nucleobase catabolic process"/>
    <property type="evidence" value="ECO:0007669"/>
    <property type="project" value="TreeGrafter"/>
</dbReference>
<dbReference type="Proteomes" id="UP000267368">
    <property type="component" value="Unassembled WGS sequence"/>
</dbReference>
<keyword evidence="9" id="KW-1185">Reference proteome</keyword>
<feature type="binding site" evidence="6">
    <location>
        <position position="306"/>
    </location>
    <ligand>
        <name>Zn(2+)</name>
        <dbReference type="ChEBI" id="CHEBI:29105"/>
        <label>1</label>
    </ligand>
</feature>
<feature type="binding site" evidence="6">
    <location>
        <position position="62"/>
    </location>
    <ligand>
        <name>Zn(2+)</name>
        <dbReference type="ChEBI" id="CHEBI:29105"/>
        <label>1</label>
    </ligand>
</feature>
<feature type="binding site" evidence="6">
    <location>
        <position position="279"/>
    </location>
    <ligand>
        <name>substrate</name>
    </ligand>
</feature>
<dbReference type="InterPro" id="IPR050138">
    <property type="entry name" value="DHOase/Allantoinase_Hydrolase"/>
</dbReference>
<name>A0A3N0AHP5_9ACTN</name>
<dbReference type="InterPro" id="IPR032466">
    <property type="entry name" value="Metal_Hydrolase"/>
</dbReference>
<dbReference type="InterPro" id="IPR004722">
    <property type="entry name" value="DHOase"/>
</dbReference>
<evidence type="ECO:0000256" key="6">
    <source>
        <dbReference type="HAMAP-Rule" id="MF_00220"/>
    </source>
</evidence>
<feature type="binding site" evidence="6">
    <location>
        <position position="232"/>
    </location>
    <ligand>
        <name>Zn(2+)</name>
        <dbReference type="ChEBI" id="CHEBI:29105"/>
        <label>2</label>
    </ligand>
</feature>
<dbReference type="PANTHER" id="PTHR43668">
    <property type="entry name" value="ALLANTOINASE"/>
    <property type="match status" value="1"/>
</dbReference>
<keyword evidence="6" id="KW-0862">Zinc</keyword>
<dbReference type="RefSeq" id="WP_123197192.1">
    <property type="nucleotide sequence ID" value="NZ_QICB01000001.1"/>
</dbReference>
<feature type="binding site" evidence="6">
    <location>
        <position position="152"/>
    </location>
    <ligand>
        <name>Zn(2+)</name>
        <dbReference type="ChEBI" id="CHEBI:29105"/>
        <label>1</label>
    </ligand>
</feature>
<evidence type="ECO:0000313" key="8">
    <source>
        <dbReference type="EMBL" id="RNL21350.1"/>
    </source>
</evidence>
<gene>
    <name evidence="6" type="primary">pyrC</name>
    <name evidence="8" type="ORF">DMP07_00405</name>
</gene>
<dbReference type="GO" id="GO:0044205">
    <property type="term" value="P:'de novo' UMP biosynthetic process"/>
    <property type="evidence" value="ECO:0007669"/>
    <property type="project" value="UniProtKB-UniRule"/>
</dbReference>
<sequence length="430" mass="45766">MALILKNAHVVDPSVELDGVMDVLIEDGKIARVAEGIEVEGAEVRDLSGKYLVPGLVDMHVHLREPGFEHKEDIASGTRSAAKGGFTGVCCMPNTDPVTDNGVVVGYIVARAAQVGKCRVYPAGAMSKGLKGEIISEMGDMVAQGAVAFTDDGRGIQDAGMMRRAMDYGKMFGRVFMSHCQDEGLVGAGQVNEGVVSTRLGLLGWPAQGEELQIARDIMLSELTGCAVHIQHISTAAGLDMVRAAKDKGLAVTCEVTPHHLFLSEDDIDSTYNTSLKVNPPLRTKADCEALIEGVKDGSIDAVVTDHAPHAAWEKAHEFEYAPFGMTGLETSFALINTHLVKTGQIDYSQMVELMAVAPREILGLEPVKIAEGSVADITVFDPDAEWVVDEAEFVSKSKNSGFIGAKLVGRATDVFVGGVATLENGEIVE</sequence>
<dbReference type="InterPro" id="IPR024403">
    <property type="entry name" value="DHOase_cat"/>
</dbReference>
<feature type="binding site" evidence="6">
    <location>
        <position position="179"/>
    </location>
    <ligand>
        <name>Zn(2+)</name>
        <dbReference type="ChEBI" id="CHEBI:29105"/>
        <label>2</label>
    </ligand>
</feature>
<comment type="function">
    <text evidence="1 6">Catalyzes the reversible cyclization of carbamoyl aspartate to dihydroorotate.</text>
</comment>
<dbReference type="GO" id="GO:0005737">
    <property type="term" value="C:cytoplasm"/>
    <property type="evidence" value="ECO:0007669"/>
    <property type="project" value="TreeGrafter"/>
</dbReference>
<dbReference type="GO" id="GO:0004038">
    <property type="term" value="F:allantoinase activity"/>
    <property type="evidence" value="ECO:0007669"/>
    <property type="project" value="TreeGrafter"/>
</dbReference>
<feature type="domain" description="Dihydroorotase catalytic" evidence="7">
    <location>
        <begin position="49"/>
        <end position="235"/>
    </location>
</feature>
<reference evidence="9" key="1">
    <citation type="submission" date="2018-05" db="EMBL/GenBank/DDBJ databases">
        <title>Genome Sequencing of selected type strains of the family Eggerthellaceae.</title>
        <authorList>
            <person name="Danylec N."/>
            <person name="Stoll D.A."/>
            <person name="Doetsch A."/>
            <person name="Huch M."/>
        </authorList>
    </citation>
    <scope>NUCLEOTIDE SEQUENCE [LARGE SCALE GENOMIC DNA]</scope>
    <source>
        <strain evidence="9">DSM 17537</strain>
    </source>
</reference>
<feature type="binding site" evidence="6">
    <location>
        <position position="94"/>
    </location>
    <ligand>
        <name>substrate</name>
    </ligand>
</feature>
<evidence type="ECO:0000256" key="3">
    <source>
        <dbReference type="ARBA" id="ARBA00022723"/>
    </source>
</evidence>